<dbReference type="EMBL" id="JBHTOD010000016">
    <property type="protein sequence ID" value="MFD1456661.1"/>
    <property type="molecule type" value="Genomic_DNA"/>
</dbReference>
<dbReference type="CDD" id="cd00093">
    <property type="entry name" value="HTH_XRE"/>
    <property type="match status" value="1"/>
</dbReference>
<reference evidence="5" key="1">
    <citation type="journal article" date="2019" name="Int. J. Syst. Evol. Microbiol.">
        <title>The Global Catalogue of Microorganisms (GCM) 10K type strain sequencing project: providing services to taxonomists for standard genome sequencing and annotation.</title>
        <authorList>
            <consortium name="The Broad Institute Genomics Platform"/>
            <consortium name="The Broad Institute Genome Sequencing Center for Infectious Disease"/>
            <person name="Wu L."/>
            <person name="Ma J."/>
        </authorList>
    </citation>
    <scope>NUCLEOTIDE SEQUENCE [LARGE SCALE GENOMIC DNA]</scope>
    <source>
        <strain evidence="5">CCM 8979</strain>
    </source>
</reference>
<organism evidence="4 5">
    <name type="scientific">Levilactobacillus lanxiensis</name>
    <dbReference type="NCBI Taxonomy" id="2799568"/>
    <lineage>
        <taxon>Bacteria</taxon>
        <taxon>Bacillati</taxon>
        <taxon>Bacillota</taxon>
        <taxon>Bacilli</taxon>
        <taxon>Lactobacillales</taxon>
        <taxon>Lactobacillaceae</taxon>
        <taxon>Levilactobacillus</taxon>
    </lineage>
</organism>
<gene>
    <name evidence="4" type="ORF">ACFQ44_13455</name>
</gene>
<protein>
    <submittedName>
        <fullName evidence="4">Helix-turn-helix domain-containing protein</fullName>
    </submittedName>
</protein>
<keyword evidence="2" id="KW-0812">Transmembrane</keyword>
<keyword evidence="1" id="KW-0238">DNA-binding</keyword>
<dbReference type="Gene3D" id="1.10.260.40">
    <property type="entry name" value="lambda repressor-like DNA-binding domains"/>
    <property type="match status" value="1"/>
</dbReference>
<evidence type="ECO:0000313" key="5">
    <source>
        <dbReference type="Proteomes" id="UP001597189"/>
    </source>
</evidence>
<feature type="transmembrane region" description="Helical" evidence="2">
    <location>
        <begin position="83"/>
        <end position="101"/>
    </location>
</feature>
<accession>A0ABW4D7M3</accession>
<feature type="domain" description="HTH cro/C1-type" evidence="3">
    <location>
        <begin position="7"/>
        <end position="61"/>
    </location>
</feature>
<dbReference type="InterPro" id="IPR001387">
    <property type="entry name" value="Cro/C1-type_HTH"/>
</dbReference>
<evidence type="ECO:0000313" key="4">
    <source>
        <dbReference type="EMBL" id="MFD1456661.1"/>
    </source>
</evidence>
<comment type="caution">
    <text evidence="4">The sequence shown here is derived from an EMBL/GenBank/DDBJ whole genome shotgun (WGS) entry which is preliminary data.</text>
</comment>
<evidence type="ECO:0000256" key="2">
    <source>
        <dbReference type="SAM" id="Phobius"/>
    </source>
</evidence>
<dbReference type="PANTHER" id="PTHR46558">
    <property type="entry name" value="TRACRIPTIONAL REGULATORY PROTEIN-RELATED-RELATED"/>
    <property type="match status" value="1"/>
</dbReference>
<feature type="transmembrane region" description="Helical" evidence="2">
    <location>
        <begin position="145"/>
        <end position="163"/>
    </location>
</feature>
<keyword evidence="5" id="KW-1185">Reference proteome</keyword>
<dbReference type="Proteomes" id="UP001597189">
    <property type="component" value="Unassembled WGS sequence"/>
</dbReference>
<keyword evidence="2" id="KW-1133">Transmembrane helix</keyword>
<name>A0ABW4D7M3_9LACO</name>
<keyword evidence="2" id="KW-0472">Membrane</keyword>
<evidence type="ECO:0000256" key="1">
    <source>
        <dbReference type="ARBA" id="ARBA00023125"/>
    </source>
</evidence>
<feature type="transmembrane region" description="Helical" evidence="2">
    <location>
        <begin position="113"/>
        <end position="133"/>
    </location>
</feature>
<dbReference type="Pfam" id="PF01381">
    <property type="entry name" value="HTH_3"/>
    <property type="match status" value="1"/>
</dbReference>
<dbReference type="InterPro" id="IPR010982">
    <property type="entry name" value="Lambda_DNA-bd_dom_sf"/>
</dbReference>
<dbReference type="PANTHER" id="PTHR46558:SF4">
    <property type="entry name" value="DNA-BIDING PHAGE PROTEIN"/>
    <property type="match status" value="1"/>
</dbReference>
<feature type="transmembrane region" description="Helical" evidence="2">
    <location>
        <begin position="175"/>
        <end position="194"/>
    </location>
</feature>
<dbReference type="SUPFAM" id="SSF47413">
    <property type="entry name" value="lambda repressor-like DNA-binding domains"/>
    <property type="match status" value="1"/>
</dbReference>
<dbReference type="RefSeq" id="WP_203647110.1">
    <property type="nucleotide sequence ID" value="NZ_BOLN01000016.1"/>
</dbReference>
<proteinExistence type="predicted"/>
<sequence length="207" mass="23445">MEFGERIKRTRQHQDLTQEIVAKHLHVTRQTISSWERGKSYPDIDSLIQLSDYFQISLDTLLKNDTGLTDTLRKPVVLQSIKPVIKTLTIVDILFLIGLSFSHQTFISQDLFYLMGMINILALNQLTVFANSLDNVNPYVAWTKRRPWILLVTLGSAVAALILKFTGNVPLASDFTFLATITAIILVSAEFSFWHKRAGANQLDQLP</sequence>
<evidence type="ECO:0000259" key="3">
    <source>
        <dbReference type="PROSITE" id="PS50943"/>
    </source>
</evidence>
<dbReference type="PROSITE" id="PS50943">
    <property type="entry name" value="HTH_CROC1"/>
    <property type="match status" value="1"/>
</dbReference>
<dbReference type="SMART" id="SM00530">
    <property type="entry name" value="HTH_XRE"/>
    <property type="match status" value="1"/>
</dbReference>